<dbReference type="InterPro" id="IPR013767">
    <property type="entry name" value="PAS_fold"/>
</dbReference>
<dbReference type="Pfam" id="PF00989">
    <property type="entry name" value="PAS"/>
    <property type="match status" value="1"/>
</dbReference>
<dbReference type="EMBL" id="JBBXJM010000006">
    <property type="protein sequence ID" value="KAL1405988.1"/>
    <property type="molecule type" value="Genomic_DNA"/>
</dbReference>
<feature type="region of interest" description="Disordered" evidence="1">
    <location>
        <begin position="184"/>
        <end position="209"/>
    </location>
</feature>
<feature type="compositionally biased region" description="Low complexity" evidence="1">
    <location>
        <begin position="195"/>
        <end position="209"/>
    </location>
</feature>
<gene>
    <name evidence="3" type="ORF">Q8F55_007671</name>
</gene>
<evidence type="ECO:0000313" key="3">
    <source>
        <dbReference type="EMBL" id="KAL1405988.1"/>
    </source>
</evidence>
<accession>A0ABR3PU63</accession>
<dbReference type="GeneID" id="95988714"/>
<name>A0ABR3PU63_9TREE</name>
<dbReference type="RefSeq" id="XP_069205932.1">
    <property type="nucleotide sequence ID" value="XM_069356091.1"/>
</dbReference>
<organism evidence="3 4">
    <name type="scientific">Vanrija albida</name>
    <dbReference type="NCBI Taxonomy" id="181172"/>
    <lineage>
        <taxon>Eukaryota</taxon>
        <taxon>Fungi</taxon>
        <taxon>Dikarya</taxon>
        <taxon>Basidiomycota</taxon>
        <taxon>Agaricomycotina</taxon>
        <taxon>Tremellomycetes</taxon>
        <taxon>Trichosporonales</taxon>
        <taxon>Trichosporonaceae</taxon>
        <taxon>Vanrija</taxon>
    </lineage>
</organism>
<protein>
    <recommendedName>
        <fullName evidence="2">PAS domain-containing protein</fullName>
    </recommendedName>
</protein>
<reference evidence="3 4" key="1">
    <citation type="submission" date="2023-08" db="EMBL/GenBank/DDBJ databases">
        <title>Annotated Genome Sequence of Vanrija albida AlHP1.</title>
        <authorList>
            <person name="Herzog R."/>
        </authorList>
    </citation>
    <scope>NUCLEOTIDE SEQUENCE [LARGE SCALE GENOMIC DNA]</scope>
    <source>
        <strain evidence="3 4">AlHP1</strain>
    </source>
</reference>
<proteinExistence type="predicted"/>
<dbReference type="Proteomes" id="UP001565368">
    <property type="component" value="Unassembled WGS sequence"/>
</dbReference>
<evidence type="ECO:0000313" key="4">
    <source>
        <dbReference type="Proteomes" id="UP001565368"/>
    </source>
</evidence>
<sequence>MRELGLSAMFVTTSEKNAIIVYVSESMTEILGYESKDLLGKSSSRARDDRIPRTFYLLDRFTETARIMFASNDLIINGSKLKGQSLYSIIRPSDRAKVRQWIEAAKTWAPVVFDDERSGGHGYLNFSVLKIPDFPPQGITLPQGTDETERSMPGQEFIPVEGIFIASSDGIACVIGLGHGADPATLASGSGGSGTSSAAASGSRRPSSR</sequence>
<dbReference type="InterPro" id="IPR035965">
    <property type="entry name" value="PAS-like_dom_sf"/>
</dbReference>
<feature type="domain" description="PAS" evidence="2">
    <location>
        <begin position="1"/>
        <end position="42"/>
    </location>
</feature>
<comment type="caution">
    <text evidence="3">The sequence shown here is derived from an EMBL/GenBank/DDBJ whole genome shotgun (WGS) entry which is preliminary data.</text>
</comment>
<evidence type="ECO:0000259" key="2">
    <source>
        <dbReference type="PROSITE" id="PS50112"/>
    </source>
</evidence>
<dbReference type="InterPro" id="IPR000014">
    <property type="entry name" value="PAS"/>
</dbReference>
<dbReference type="SUPFAM" id="SSF55785">
    <property type="entry name" value="PYP-like sensor domain (PAS domain)"/>
    <property type="match status" value="1"/>
</dbReference>
<keyword evidence="4" id="KW-1185">Reference proteome</keyword>
<dbReference type="PROSITE" id="PS50112">
    <property type="entry name" value="PAS"/>
    <property type="match status" value="1"/>
</dbReference>
<dbReference type="Gene3D" id="3.30.450.20">
    <property type="entry name" value="PAS domain"/>
    <property type="match status" value="1"/>
</dbReference>
<evidence type="ECO:0000256" key="1">
    <source>
        <dbReference type="SAM" id="MobiDB-lite"/>
    </source>
</evidence>